<accession>A0A6G0VYW6</accession>
<dbReference type="EMBL" id="VUJU01011126">
    <property type="protein sequence ID" value="KAF0711901.1"/>
    <property type="molecule type" value="Genomic_DNA"/>
</dbReference>
<gene>
    <name evidence="1" type="ORF">FWK35_00029319</name>
</gene>
<comment type="caution">
    <text evidence="1">The sequence shown here is derived from an EMBL/GenBank/DDBJ whole genome shotgun (WGS) entry which is preliminary data.</text>
</comment>
<dbReference type="AlphaFoldDB" id="A0A6G0VYW6"/>
<name>A0A6G0VYW6_APHCR</name>
<proteinExistence type="predicted"/>
<evidence type="ECO:0000313" key="2">
    <source>
        <dbReference type="Proteomes" id="UP000478052"/>
    </source>
</evidence>
<evidence type="ECO:0000313" key="1">
    <source>
        <dbReference type="EMBL" id="KAF0711901.1"/>
    </source>
</evidence>
<protein>
    <submittedName>
        <fullName evidence="1">Uncharacterized protein</fullName>
    </submittedName>
</protein>
<sequence>MDAHSVTSDHSLISFLLIDDFIAVRPTIRRRYKDKNIDAACLQNKIEEYLNKMTCDIESSTLSHEVGPKPTTWDVKATRLTEAIIYACDKVLAKTNRSKVAFPPWWNADIHSSRQEV</sequence>
<dbReference type="Proteomes" id="UP000478052">
    <property type="component" value="Unassembled WGS sequence"/>
</dbReference>
<organism evidence="1 2">
    <name type="scientific">Aphis craccivora</name>
    <name type="common">Cowpea aphid</name>
    <dbReference type="NCBI Taxonomy" id="307492"/>
    <lineage>
        <taxon>Eukaryota</taxon>
        <taxon>Metazoa</taxon>
        <taxon>Ecdysozoa</taxon>
        <taxon>Arthropoda</taxon>
        <taxon>Hexapoda</taxon>
        <taxon>Insecta</taxon>
        <taxon>Pterygota</taxon>
        <taxon>Neoptera</taxon>
        <taxon>Paraneoptera</taxon>
        <taxon>Hemiptera</taxon>
        <taxon>Sternorrhyncha</taxon>
        <taxon>Aphidomorpha</taxon>
        <taxon>Aphidoidea</taxon>
        <taxon>Aphididae</taxon>
        <taxon>Aphidini</taxon>
        <taxon>Aphis</taxon>
        <taxon>Aphis</taxon>
    </lineage>
</organism>
<keyword evidence="2" id="KW-1185">Reference proteome</keyword>
<reference evidence="1 2" key="1">
    <citation type="submission" date="2019-08" db="EMBL/GenBank/DDBJ databases">
        <title>Whole genome of Aphis craccivora.</title>
        <authorList>
            <person name="Voronova N.V."/>
            <person name="Shulinski R.S."/>
            <person name="Bandarenka Y.V."/>
            <person name="Zhorov D.G."/>
            <person name="Warner D."/>
        </authorList>
    </citation>
    <scope>NUCLEOTIDE SEQUENCE [LARGE SCALE GENOMIC DNA]</scope>
    <source>
        <strain evidence="1">180601</strain>
        <tissue evidence="1">Whole Body</tissue>
    </source>
</reference>